<evidence type="ECO:0000313" key="2">
    <source>
        <dbReference type="Proteomes" id="UP001197770"/>
    </source>
</evidence>
<comment type="caution">
    <text evidence="1">The sequence shown here is derived from an EMBL/GenBank/DDBJ whole genome shotgun (WGS) entry which is preliminary data.</text>
</comment>
<protein>
    <submittedName>
        <fullName evidence="1">Uncharacterized protein</fullName>
    </submittedName>
</protein>
<accession>A0ABS8GWZ9</accession>
<organism evidence="1 2">
    <name type="scientific">Leeuwenhoekiella parthenopeia</name>
    <dbReference type="NCBI Taxonomy" id="2890320"/>
    <lineage>
        <taxon>Bacteria</taxon>
        <taxon>Pseudomonadati</taxon>
        <taxon>Bacteroidota</taxon>
        <taxon>Flavobacteriia</taxon>
        <taxon>Flavobacteriales</taxon>
        <taxon>Flavobacteriaceae</taxon>
        <taxon>Leeuwenhoekiella</taxon>
    </lineage>
</organism>
<keyword evidence="2" id="KW-1185">Reference proteome</keyword>
<dbReference type="Proteomes" id="UP001197770">
    <property type="component" value="Unassembled WGS sequence"/>
</dbReference>
<evidence type="ECO:0000313" key="1">
    <source>
        <dbReference type="EMBL" id="MCC4214544.1"/>
    </source>
</evidence>
<dbReference type="RefSeq" id="WP_228231604.1">
    <property type="nucleotide sequence ID" value="NZ_JAJGMW010000033.1"/>
</dbReference>
<sequence length="154" mass="17519">MKSILTIFLIILLGTSTFAQNQNSRMSIMKAEKPILIINDSIIGSIDLLNKISSDKIEEMNVFKERKLSSNCLFIENEKSAGIIIANINHEFKLKSQKELNLFFGLNEENNIYVNGYLIENKNQNISSESIVGIELIKADNFRLKKPVLNIEIE</sequence>
<dbReference type="EMBL" id="JAJGMW010000033">
    <property type="protein sequence ID" value="MCC4214544.1"/>
    <property type="molecule type" value="Genomic_DNA"/>
</dbReference>
<name>A0ABS8GWZ9_9FLAO</name>
<gene>
    <name evidence="1" type="ORF">LLW17_17605</name>
</gene>
<reference evidence="1 2" key="1">
    <citation type="submission" date="2021-11" db="EMBL/GenBank/DDBJ databases">
        <title>Seasonal and diel survey of microbial diversity of the Tyrrhenian coast.</title>
        <authorList>
            <person name="Gattoni G."/>
            <person name="Corral P."/>
        </authorList>
    </citation>
    <scope>NUCLEOTIDE SEQUENCE [LARGE SCALE GENOMIC DNA]</scope>
    <source>
        <strain evidence="1 2">Mr9</strain>
    </source>
</reference>
<proteinExistence type="predicted"/>